<evidence type="ECO:0000256" key="5">
    <source>
        <dbReference type="ARBA" id="ARBA00022989"/>
    </source>
</evidence>
<dbReference type="GO" id="GO:0005886">
    <property type="term" value="C:plasma membrane"/>
    <property type="evidence" value="ECO:0007669"/>
    <property type="project" value="TreeGrafter"/>
</dbReference>
<dbReference type="InterPro" id="IPR000425">
    <property type="entry name" value="MIP"/>
</dbReference>
<evidence type="ECO:0000256" key="1">
    <source>
        <dbReference type="ARBA" id="ARBA00004141"/>
    </source>
</evidence>
<dbReference type="Gene3D" id="1.20.1080.10">
    <property type="entry name" value="Glycerol uptake facilitator protein"/>
    <property type="match status" value="1"/>
</dbReference>
<dbReference type="STRING" id="74557.A0A1V9Z584"/>
<keyword evidence="10" id="KW-1185">Reference proteome</keyword>
<dbReference type="PRINTS" id="PR00783">
    <property type="entry name" value="MINTRINSICP"/>
</dbReference>
<feature type="transmembrane region" description="Helical" evidence="8">
    <location>
        <begin position="95"/>
        <end position="124"/>
    </location>
</feature>
<feature type="transmembrane region" description="Helical" evidence="8">
    <location>
        <begin position="271"/>
        <end position="293"/>
    </location>
</feature>
<feature type="transmembrane region" description="Helical" evidence="8">
    <location>
        <begin position="57"/>
        <end position="75"/>
    </location>
</feature>
<feature type="transmembrane region" description="Helical" evidence="8">
    <location>
        <begin position="187"/>
        <end position="207"/>
    </location>
</feature>
<keyword evidence="5 8" id="KW-1133">Transmembrane helix</keyword>
<accession>A0A1V9Z584</accession>
<keyword evidence="6 8" id="KW-0472">Membrane</keyword>
<dbReference type="Proteomes" id="UP000243217">
    <property type="component" value="Unassembled WGS sequence"/>
</dbReference>
<protein>
    <submittedName>
        <fullName evidence="9">Aquaporin</fullName>
    </submittedName>
</protein>
<feature type="transmembrane region" description="Helical" evidence="8">
    <location>
        <begin position="219"/>
        <end position="243"/>
    </location>
</feature>
<organism evidence="9 10">
    <name type="scientific">Thraustotheca clavata</name>
    <dbReference type="NCBI Taxonomy" id="74557"/>
    <lineage>
        <taxon>Eukaryota</taxon>
        <taxon>Sar</taxon>
        <taxon>Stramenopiles</taxon>
        <taxon>Oomycota</taxon>
        <taxon>Saprolegniomycetes</taxon>
        <taxon>Saprolegniales</taxon>
        <taxon>Achlyaceae</taxon>
        <taxon>Thraustotheca</taxon>
    </lineage>
</organism>
<dbReference type="InterPro" id="IPR050363">
    <property type="entry name" value="MIP/Aquaporin"/>
</dbReference>
<gene>
    <name evidence="9" type="ORF">THRCLA_08509</name>
</gene>
<evidence type="ECO:0000256" key="3">
    <source>
        <dbReference type="ARBA" id="ARBA00022448"/>
    </source>
</evidence>
<reference evidence="9 10" key="1">
    <citation type="journal article" date="2014" name="Genome Biol. Evol.">
        <title>The secreted proteins of Achlya hypogyna and Thraustotheca clavata identify the ancestral oomycete secretome and reveal gene acquisitions by horizontal gene transfer.</title>
        <authorList>
            <person name="Misner I."/>
            <person name="Blouin N."/>
            <person name="Leonard G."/>
            <person name="Richards T.A."/>
            <person name="Lane C.E."/>
        </authorList>
    </citation>
    <scope>NUCLEOTIDE SEQUENCE [LARGE SCALE GENOMIC DNA]</scope>
    <source>
        <strain evidence="9 10">ATCC 34112</strain>
    </source>
</reference>
<dbReference type="Pfam" id="PF00230">
    <property type="entry name" value="MIP"/>
    <property type="match status" value="1"/>
</dbReference>
<evidence type="ECO:0000256" key="6">
    <source>
        <dbReference type="ARBA" id="ARBA00023136"/>
    </source>
</evidence>
<dbReference type="EMBL" id="JNBS01002272">
    <property type="protein sequence ID" value="OQR93178.1"/>
    <property type="molecule type" value="Genomic_DNA"/>
</dbReference>
<dbReference type="AlphaFoldDB" id="A0A1V9Z584"/>
<dbReference type="OrthoDB" id="3222at2759"/>
<dbReference type="SUPFAM" id="SSF81338">
    <property type="entry name" value="Aquaporin-like"/>
    <property type="match status" value="1"/>
</dbReference>
<proteinExistence type="inferred from homology"/>
<sequence>MDITKVLSWHSSGNSFEQLQESTKHPVDVEVASTVDSLASTENLEEEYVEPTLQRKCMAEFFATFILVGFGAGSVSQTVLSENELGNYTHITMCWGIAVMLAINIAGSTSGAHLNPAFTIVFCIYNHQFPWRAVPWYCLSQTVGAFFGFAAVYCMYFRAFMVYDPQCTIERGGRIFASFPQINETQFSAFVAEVLCSAFFMVGAFALGDPRNPHMIKPLVPVLTGALVVAVGMAFGLTTGYALNPAVDFAGRVFSSMAGWGSTMFTAYNNYWWVPVVAPVLGGWLGAGSYIIFIGNQPTRFKN</sequence>
<keyword evidence="3 7" id="KW-0813">Transport</keyword>
<comment type="similarity">
    <text evidence="2 7">Belongs to the MIP/aquaporin (TC 1.A.8) family.</text>
</comment>
<name>A0A1V9Z584_9STRA</name>
<comment type="caution">
    <text evidence="9">The sequence shown here is derived from an EMBL/GenBank/DDBJ whole genome shotgun (WGS) entry which is preliminary data.</text>
</comment>
<keyword evidence="4 7" id="KW-0812">Transmembrane</keyword>
<evidence type="ECO:0000256" key="8">
    <source>
        <dbReference type="SAM" id="Phobius"/>
    </source>
</evidence>
<dbReference type="PANTHER" id="PTHR43829:SF9">
    <property type="entry name" value="AQUAPORIN-9"/>
    <property type="match status" value="1"/>
</dbReference>
<evidence type="ECO:0000313" key="10">
    <source>
        <dbReference type="Proteomes" id="UP000243217"/>
    </source>
</evidence>
<feature type="transmembrane region" description="Helical" evidence="8">
    <location>
        <begin position="136"/>
        <end position="158"/>
    </location>
</feature>
<evidence type="ECO:0000256" key="7">
    <source>
        <dbReference type="RuleBase" id="RU000477"/>
    </source>
</evidence>
<dbReference type="InterPro" id="IPR023271">
    <property type="entry name" value="Aquaporin-like"/>
</dbReference>
<evidence type="ECO:0000256" key="2">
    <source>
        <dbReference type="ARBA" id="ARBA00006175"/>
    </source>
</evidence>
<evidence type="ECO:0000256" key="4">
    <source>
        <dbReference type="ARBA" id="ARBA00022692"/>
    </source>
</evidence>
<comment type="subcellular location">
    <subcellularLocation>
        <location evidence="1">Membrane</location>
        <topology evidence="1">Multi-pass membrane protein</topology>
    </subcellularLocation>
</comment>
<evidence type="ECO:0000313" key="9">
    <source>
        <dbReference type="EMBL" id="OQR93178.1"/>
    </source>
</evidence>
<dbReference type="GO" id="GO:0015250">
    <property type="term" value="F:water channel activity"/>
    <property type="evidence" value="ECO:0007669"/>
    <property type="project" value="TreeGrafter"/>
</dbReference>
<dbReference type="PANTHER" id="PTHR43829">
    <property type="entry name" value="AQUAPORIN OR AQUAGLYCEROPORIN RELATED"/>
    <property type="match status" value="1"/>
</dbReference>
<dbReference type="GO" id="GO:0015254">
    <property type="term" value="F:glycerol channel activity"/>
    <property type="evidence" value="ECO:0007669"/>
    <property type="project" value="TreeGrafter"/>
</dbReference>